<evidence type="ECO:0000313" key="2">
    <source>
        <dbReference type="EMBL" id="WOO42724.1"/>
    </source>
</evidence>
<keyword evidence="1" id="KW-0732">Signal</keyword>
<sequence length="227" mass="25165">MKYHTIISLLALSLFGSPMLHAQGLGQQYSISFKTVGWGKSYRGLYMMVGGEKKPVVVGKMGLSPKLQYYGPSPLVLYRDTQVGEVTEPKPVASVNLEGVSSPLLMLVSGQPDSPQIRVMDDSGLYQPAGMTVINMSSKLLAFSIGDERFSIPPDEKKQLDLKSQMGSRETAWTEVTTSIGAQDEKGDWRVVYRKRWPISDTSSLLVFAVEEHGNVLTKMVRNYLNR</sequence>
<keyword evidence="3" id="KW-1185">Reference proteome</keyword>
<dbReference type="EMBL" id="CP136920">
    <property type="protein sequence ID" value="WOO42724.1"/>
    <property type="molecule type" value="Genomic_DNA"/>
</dbReference>
<organism evidence="2 3">
    <name type="scientific">Rubellicoccus peritrichatus</name>
    <dbReference type="NCBI Taxonomy" id="3080537"/>
    <lineage>
        <taxon>Bacteria</taxon>
        <taxon>Pseudomonadati</taxon>
        <taxon>Verrucomicrobiota</taxon>
        <taxon>Opitutia</taxon>
        <taxon>Puniceicoccales</taxon>
        <taxon>Cerasicoccaceae</taxon>
        <taxon>Rubellicoccus</taxon>
    </lineage>
</organism>
<dbReference type="RefSeq" id="WP_317835251.1">
    <property type="nucleotide sequence ID" value="NZ_CP136920.1"/>
</dbReference>
<evidence type="ECO:0008006" key="4">
    <source>
        <dbReference type="Google" id="ProtNLM"/>
    </source>
</evidence>
<gene>
    <name evidence="2" type="ORF">RZN69_06445</name>
</gene>
<dbReference type="AlphaFoldDB" id="A0AAQ3LIH7"/>
<accession>A0AAQ3LIH7</accession>
<dbReference type="KEGG" id="puo:RZN69_06445"/>
<evidence type="ECO:0000313" key="3">
    <source>
        <dbReference type="Proteomes" id="UP001304300"/>
    </source>
</evidence>
<dbReference type="Proteomes" id="UP001304300">
    <property type="component" value="Chromosome"/>
</dbReference>
<feature type="chain" id="PRO_5042914682" description="DUF3108 domain-containing protein" evidence="1">
    <location>
        <begin position="23"/>
        <end position="227"/>
    </location>
</feature>
<reference evidence="2 3" key="1">
    <citation type="submission" date="2023-10" db="EMBL/GenBank/DDBJ databases">
        <title>Rubellicoccus peritrichatus gen. nov., sp. nov., isolated from an algae of coral reef tank.</title>
        <authorList>
            <person name="Luo J."/>
        </authorList>
    </citation>
    <scope>NUCLEOTIDE SEQUENCE [LARGE SCALE GENOMIC DNA]</scope>
    <source>
        <strain evidence="2 3">CR14</strain>
    </source>
</reference>
<evidence type="ECO:0000256" key="1">
    <source>
        <dbReference type="SAM" id="SignalP"/>
    </source>
</evidence>
<proteinExistence type="predicted"/>
<name>A0AAQ3LIH7_9BACT</name>
<protein>
    <recommendedName>
        <fullName evidence="4">DUF3108 domain-containing protein</fullName>
    </recommendedName>
</protein>
<feature type="signal peptide" evidence="1">
    <location>
        <begin position="1"/>
        <end position="22"/>
    </location>
</feature>